<dbReference type="AlphaFoldDB" id="A0AAX4P2L1"/>
<dbReference type="SUPFAM" id="SSF55239">
    <property type="entry name" value="RuBisCO, small subunit"/>
    <property type="match status" value="1"/>
</dbReference>
<dbReference type="EMBL" id="CP151502">
    <property type="protein sequence ID" value="WZN60163.1"/>
    <property type="molecule type" value="Genomic_DNA"/>
</dbReference>
<evidence type="ECO:0000256" key="1">
    <source>
        <dbReference type="SAM" id="MobiDB-lite"/>
    </source>
</evidence>
<keyword evidence="4" id="KW-1185">Reference proteome</keyword>
<dbReference type="SMART" id="SM00961">
    <property type="entry name" value="RuBisCO_small"/>
    <property type="match status" value="1"/>
</dbReference>
<sequence>MGTPFRSGVVSQRRSVAAGTSVSPCSSSGRSAGRPTSSTRSSRARHVVVFVLGEKRPKLEVSCHALSPPPSGGDQGDLADLREGGVATVGRRNLTKSAATRLTDRAERKERNRQILLDHLADFVHENQKWLGGNFPTREYLSSAGRIDLAEAIRKLGGPAKVATMFGLKWGAPSAPKGPELDAGSRAGGPGVGSVDLASINVLDRASVERAIEENVDLGHSFMVEHTNSKTPMKESEWTLWKPPISAGTTAETVTEILREAENCSKHHPICYVRITAFDKGDFTRKITFLLHEPTLG</sequence>
<name>A0AAX4P2L1_9CHLO</name>
<dbReference type="Proteomes" id="UP001472866">
    <property type="component" value="Chromosome 02"/>
</dbReference>
<feature type="compositionally biased region" description="Low complexity" evidence="1">
    <location>
        <begin position="26"/>
        <end position="41"/>
    </location>
</feature>
<dbReference type="Pfam" id="PF00101">
    <property type="entry name" value="RuBisCO_small"/>
    <property type="match status" value="1"/>
</dbReference>
<feature type="compositionally biased region" description="Polar residues" evidence="1">
    <location>
        <begin position="9"/>
        <end position="25"/>
    </location>
</feature>
<feature type="region of interest" description="Disordered" evidence="1">
    <location>
        <begin position="1"/>
        <end position="43"/>
    </location>
</feature>
<evidence type="ECO:0000313" key="3">
    <source>
        <dbReference type="EMBL" id="WZN60163.1"/>
    </source>
</evidence>
<dbReference type="InterPro" id="IPR000894">
    <property type="entry name" value="RuBisCO_ssu_dom"/>
</dbReference>
<proteinExistence type="predicted"/>
<reference evidence="3 4" key="1">
    <citation type="submission" date="2024-03" db="EMBL/GenBank/DDBJ databases">
        <title>Complete genome sequence of the green alga Chloropicon roscoffensis RCC1871.</title>
        <authorList>
            <person name="Lemieux C."/>
            <person name="Pombert J.-F."/>
            <person name="Otis C."/>
            <person name="Turmel M."/>
        </authorList>
    </citation>
    <scope>NUCLEOTIDE SEQUENCE [LARGE SCALE GENOMIC DNA]</scope>
    <source>
        <strain evidence="3 4">RCC1871</strain>
    </source>
</reference>
<evidence type="ECO:0000313" key="4">
    <source>
        <dbReference type="Proteomes" id="UP001472866"/>
    </source>
</evidence>
<dbReference type="Gene3D" id="3.30.190.10">
    <property type="entry name" value="Ribulose bisphosphate carboxylase, small subunit"/>
    <property type="match status" value="1"/>
</dbReference>
<dbReference type="InterPro" id="IPR036385">
    <property type="entry name" value="RuBisCO_ssu_sf"/>
</dbReference>
<feature type="domain" description="Ribulose bisphosphate carboxylase small subunit" evidence="2">
    <location>
        <begin position="196"/>
        <end position="294"/>
    </location>
</feature>
<protein>
    <submittedName>
        <fullName evidence="3">RuBisCO_small domain-containing protein</fullName>
    </submittedName>
</protein>
<evidence type="ECO:0000259" key="2">
    <source>
        <dbReference type="SMART" id="SM00961"/>
    </source>
</evidence>
<gene>
    <name evidence="3" type="ORF">HKI87_02g16910</name>
</gene>
<organism evidence="3 4">
    <name type="scientific">Chloropicon roscoffensis</name>
    <dbReference type="NCBI Taxonomy" id="1461544"/>
    <lineage>
        <taxon>Eukaryota</taxon>
        <taxon>Viridiplantae</taxon>
        <taxon>Chlorophyta</taxon>
        <taxon>Chloropicophyceae</taxon>
        <taxon>Chloropicales</taxon>
        <taxon>Chloropicaceae</taxon>
        <taxon>Chloropicon</taxon>
    </lineage>
</organism>
<accession>A0AAX4P2L1</accession>